<dbReference type="EMBL" id="FSRA01000002">
    <property type="protein sequence ID" value="SIO51167.1"/>
    <property type="molecule type" value="Genomic_DNA"/>
</dbReference>
<evidence type="ECO:0000256" key="1">
    <source>
        <dbReference type="ARBA" id="ARBA00022801"/>
    </source>
</evidence>
<accession>A0A1N6K4A7</accession>
<reference evidence="4 5" key="1">
    <citation type="submission" date="2016-11" db="EMBL/GenBank/DDBJ databases">
        <authorList>
            <person name="Jaros S."/>
            <person name="Januszkiewicz K."/>
            <person name="Wedrychowicz H."/>
        </authorList>
    </citation>
    <scope>NUCLEOTIDE SEQUENCE [LARGE SCALE GENOMIC DNA]</scope>
    <source>
        <strain evidence="4 5">DSM 24787</strain>
    </source>
</reference>
<keyword evidence="5" id="KW-1185">Reference proteome</keyword>
<keyword evidence="1" id="KW-0378">Hydrolase</keyword>
<dbReference type="RefSeq" id="WP_159442346.1">
    <property type="nucleotide sequence ID" value="NZ_FSRA01000002.1"/>
</dbReference>
<dbReference type="PANTHER" id="PTHR48081">
    <property type="entry name" value="AB HYDROLASE SUPERFAMILY PROTEIN C4A8.06C"/>
    <property type="match status" value="1"/>
</dbReference>
<dbReference type="InterPro" id="IPR049492">
    <property type="entry name" value="BD-FAE-like_dom"/>
</dbReference>
<dbReference type="Pfam" id="PF20434">
    <property type="entry name" value="BD-FAE"/>
    <property type="match status" value="1"/>
</dbReference>
<dbReference type="Proteomes" id="UP000185003">
    <property type="component" value="Unassembled WGS sequence"/>
</dbReference>
<evidence type="ECO:0000256" key="2">
    <source>
        <dbReference type="SAM" id="SignalP"/>
    </source>
</evidence>
<name>A0A1N6K4A7_9BACT</name>
<keyword evidence="2" id="KW-0732">Signal</keyword>
<evidence type="ECO:0000259" key="3">
    <source>
        <dbReference type="Pfam" id="PF20434"/>
    </source>
</evidence>
<dbReference type="InterPro" id="IPR050300">
    <property type="entry name" value="GDXG_lipolytic_enzyme"/>
</dbReference>
<organism evidence="4 5">
    <name type="scientific">Chitinophaga niabensis</name>
    <dbReference type="NCBI Taxonomy" id="536979"/>
    <lineage>
        <taxon>Bacteria</taxon>
        <taxon>Pseudomonadati</taxon>
        <taxon>Bacteroidota</taxon>
        <taxon>Chitinophagia</taxon>
        <taxon>Chitinophagales</taxon>
        <taxon>Chitinophagaceae</taxon>
        <taxon>Chitinophaga</taxon>
    </lineage>
</organism>
<dbReference type="STRING" id="536979.SAMN04488055_5014"/>
<gene>
    <name evidence="4" type="ORF">SAMN04488055_5014</name>
</gene>
<feature type="chain" id="PRO_5012613587" evidence="2">
    <location>
        <begin position="21"/>
        <end position="288"/>
    </location>
</feature>
<feature type="signal peptide" evidence="2">
    <location>
        <begin position="1"/>
        <end position="20"/>
    </location>
</feature>
<dbReference type="SUPFAM" id="SSF53474">
    <property type="entry name" value="alpha/beta-Hydrolases"/>
    <property type="match status" value="1"/>
</dbReference>
<feature type="domain" description="BD-FAE-like" evidence="3">
    <location>
        <begin position="48"/>
        <end position="245"/>
    </location>
</feature>
<protein>
    <submittedName>
        <fullName evidence="4">Acetyl esterase/lipase</fullName>
    </submittedName>
</protein>
<dbReference type="PROSITE" id="PS51257">
    <property type="entry name" value="PROKAR_LIPOPROTEIN"/>
    <property type="match status" value="1"/>
</dbReference>
<dbReference type="AlphaFoldDB" id="A0A1N6K4A7"/>
<dbReference type="Gene3D" id="3.40.50.1820">
    <property type="entry name" value="alpha/beta hydrolase"/>
    <property type="match status" value="1"/>
</dbReference>
<sequence length="288" mass="31039">MKYITLILAGWLFVSSACTKSETPAPPPSTEEAKMLNISYGADARNKMDVYLPKNRTAATPFVILIHGGAWIAGNKEDMHGFQDLLLTRGFASMSMSYRFVNATVHYEQLMEDVHKAVTYCASKSGEWNIRSTRIIISGASAGAHMALLYGYKYDADNRISGIISLAGPTDVSDPAMLNYAASIGLGGVINALAGATYVPGQPVDPKFAAASPLKQAKNIPSLLIHGTVDMTVPYSQAELLKNHLSQLGYTHKLVTIAGAGHDLGLAVPANLVLVESEFRTWVETYSR</sequence>
<evidence type="ECO:0000313" key="5">
    <source>
        <dbReference type="Proteomes" id="UP000185003"/>
    </source>
</evidence>
<evidence type="ECO:0000313" key="4">
    <source>
        <dbReference type="EMBL" id="SIO51167.1"/>
    </source>
</evidence>
<dbReference type="OrthoDB" id="9777975at2"/>
<dbReference type="GO" id="GO:0016787">
    <property type="term" value="F:hydrolase activity"/>
    <property type="evidence" value="ECO:0007669"/>
    <property type="project" value="UniProtKB-KW"/>
</dbReference>
<proteinExistence type="predicted"/>
<dbReference type="InterPro" id="IPR029058">
    <property type="entry name" value="AB_hydrolase_fold"/>
</dbReference>